<dbReference type="AlphaFoldDB" id="A0A8J4C7B7"/>
<dbReference type="InterPro" id="IPR002173">
    <property type="entry name" value="Carboh/pur_kinase_PfkB_CS"/>
</dbReference>
<sequence length="562" mass="57781">MADGRLAVLLAHLATEQHGASSQPGSRVESPWFAAFNGPLIIIGGVCLDIQAQPSSVDVQRGTSVPGQIRQVPGGVGRNMAEALSGLLPPDRPSPVFVSLVGDDTAGNFLTATMRRLRVDLTQLVTLPGAPTPCVAAVLDRGGEVAACVADVTAVEHHLTPERLRECQPQIQQACMLLAEGNLSAEALEYVSRIAAHARVPVFLEPVSVPKATRLVPALPYATFVSPNAAELMSMADEVRRLAGLPLLPRPALPSDAGDGPHAGGGSIGGGREAAGLLVELLRQLAAFAEVVLAQGTYCVVLTLGSLGAALITLTDASIAVATRVPLEPLDACSRTRNVFIAGCSTGGGSCWNVSDLGDVATAARQDITGRRPIADAVSEIRSHPQGANHADRCAAGAWALPACGRRSAGPASREDASCRAPLARQGAPAAPLALAPSSSSWTAAAGSEMAGGAIAAVKQPPHRCMVQVVHLRALPAEVVSVNGAGDTLVAGMVAALLQQEDPVHALAYGMAAAKRAVEGHRNVPEIEYGSLRQDADAVVATQQRHFFPTSLAGTPAALPRT</sequence>
<keyword evidence="3" id="KW-0418">Kinase</keyword>
<dbReference type="Proteomes" id="UP000747110">
    <property type="component" value="Unassembled WGS sequence"/>
</dbReference>
<gene>
    <name evidence="5" type="ORF">Vretifemale_5808</name>
    <name evidence="6" type="ORF">Vretimale_5705</name>
</gene>
<proteinExistence type="predicted"/>
<dbReference type="EMBL" id="BNCQ01000008">
    <property type="protein sequence ID" value="GIM00790.1"/>
    <property type="molecule type" value="Genomic_DNA"/>
</dbReference>
<dbReference type="SUPFAM" id="SSF53613">
    <property type="entry name" value="Ribokinase-like"/>
    <property type="match status" value="2"/>
</dbReference>
<evidence type="ECO:0000313" key="5">
    <source>
        <dbReference type="EMBL" id="GIL76086.1"/>
    </source>
</evidence>
<keyword evidence="7" id="KW-1185">Reference proteome</keyword>
<keyword evidence="1" id="KW-0808">Transferase</keyword>
<dbReference type="GO" id="GO:0046872">
    <property type="term" value="F:metal ion binding"/>
    <property type="evidence" value="ECO:0007669"/>
    <property type="project" value="UniProtKB-KW"/>
</dbReference>
<evidence type="ECO:0000256" key="3">
    <source>
        <dbReference type="ARBA" id="ARBA00022777"/>
    </source>
</evidence>
<dbReference type="GO" id="GO:0016301">
    <property type="term" value="F:kinase activity"/>
    <property type="evidence" value="ECO:0007669"/>
    <property type="project" value="UniProtKB-KW"/>
</dbReference>
<evidence type="ECO:0000259" key="4">
    <source>
        <dbReference type="Pfam" id="PF00294"/>
    </source>
</evidence>
<evidence type="ECO:0000256" key="1">
    <source>
        <dbReference type="ARBA" id="ARBA00022679"/>
    </source>
</evidence>
<dbReference type="GO" id="GO:0005737">
    <property type="term" value="C:cytoplasm"/>
    <property type="evidence" value="ECO:0007669"/>
    <property type="project" value="TreeGrafter"/>
</dbReference>
<feature type="domain" description="Carbohydrate kinase PfkB" evidence="4">
    <location>
        <begin position="468"/>
        <end position="519"/>
    </location>
</feature>
<keyword evidence="2" id="KW-0479">Metal-binding</keyword>
<evidence type="ECO:0000256" key="2">
    <source>
        <dbReference type="ARBA" id="ARBA00022723"/>
    </source>
</evidence>
<dbReference type="Proteomes" id="UP000722791">
    <property type="component" value="Unassembled WGS sequence"/>
</dbReference>
<evidence type="ECO:0000313" key="6">
    <source>
        <dbReference type="EMBL" id="GIM00790.1"/>
    </source>
</evidence>
<dbReference type="InterPro" id="IPR011611">
    <property type="entry name" value="PfkB_dom"/>
</dbReference>
<dbReference type="GO" id="GO:0016798">
    <property type="term" value="F:hydrolase activity, acting on glycosyl bonds"/>
    <property type="evidence" value="ECO:0007669"/>
    <property type="project" value="TreeGrafter"/>
</dbReference>
<dbReference type="Gene3D" id="3.40.1190.20">
    <property type="match status" value="2"/>
</dbReference>
<dbReference type="InterPro" id="IPR029056">
    <property type="entry name" value="Ribokinase-like"/>
</dbReference>
<name>A0A8J4C7B7_9CHLO</name>
<dbReference type="PROSITE" id="PS00584">
    <property type="entry name" value="PFKB_KINASES_2"/>
    <property type="match status" value="1"/>
</dbReference>
<protein>
    <recommendedName>
        <fullName evidence="4">Carbohydrate kinase PfkB domain-containing protein</fullName>
    </recommendedName>
</protein>
<dbReference type="PANTHER" id="PTHR42909:SF1">
    <property type="entry name" value="CARBOHYDRATE KINASE PFKB DOMAIN-CONTAINING PROTEIN"/>
    <property type="match status" value="1"/>
</dbReference>
<dbReference type="PANTHER" id="PTHR42909">
    <property type="entry name" value="ZGC:136858"/>
    <property type="match status" value="1"/>
</dbReference>
<feature type="domain" description="Carbohydrate kinase PfkB" evidence="4">
    <location>
        <begin position="43"/>
        <end position="236"/>
    </location>
</feature>
<dbReference type="OrthoDB" id="198885at2759"/>
<comment type="caution">
    <text evidence="5">The sequence shown here is derived from an EMBL/GenBank/DDBJ whole genome shotgun (WGS) entry which is preliminary data.</text>
</comment>
<dbReference type="Pfam" id="PF00294">
    <property type="entry name" value="PfkB"/>
    <property type="match status" value="2"/>
</dbReference>
<organism evidence="5 7">
    <name type="scientific">Volvox reticuliferus</name>
    <dbReference type="NCBI Taxonomy" id="1737510"/>
    <lineage>
        <taxon>Eukaryota</taxon>
        <taxon>Viridiplantae</taxon>
        <taxon>Chlorophyta</taxon>
        <taxon>core chlorophytes</taxon>
        <taxon>Chlorophyceae</taxon>
        <taxon>CS clade</taxon>
        <taxon>Chlamydomonadales</taxon>
        <taxon>Volvocaceae</taxon>
        <taxon>Volvox</taxon>
    </lineage>
</organism>
<dbReference type="GO" id="GO:0004730">
    <property type="term" value="F:pseudouridylate synthase activity"/>
    <property type="evidence" value="ECO:0007669"/>
    <property type="project" value="TreeGrafter"/>
</dbReference>
<evidence type="ECO:0000313" key="7">
    <source>
        <dbReference type="Proteomes" id="UP000747110"/>
    </source>
</evidence>
<reference evidence="5" key="1">
    <citation type="journal article" date="2021" name="Proc. Natl. Acad. Sci. U.S.A.">
        <title>Three genomes in the algal genus Volvox reveal the fate of a haploid sex-determining region after a transition to homothallism.</title>
        <authorList>
            <person name="Yamamoto K."/>
            <person name="Hamaji T."/>
            <person name="Kawai-Toyooka H."/>
            <person name="Matsuzaki R."/>
            <person name="Takahashi F."/>
            <person name="Nishimura Y."/>
            <person name="Kawachi M."/>
            <person name="Noguchi H."/>
            <person name="Minakuchi Y."/>
            <person name="Umen J.G."/>
            <person name="Toyoda A."/>
            <person name="Nozaki H."/>
        </authorList>
    </citation>
    <scope>NUCLEOTIDE SEQUENCE</scope>
    <source>
        <strain evidence="6">NIES-3785</strain>
        <strain evidence="5">NIES-3786</strain>
    </source>
</reference>
<dbReference type="EMBL" id="BNCP01000008">
    <property type="protein sequence ID" value="GIL76086.1"/>
    <property type="molecule type" value="Genomic_DNA"/>
</dbReference>
<accession>A0A8J4C7B7</accession>